<keyword evidence="8 14" id="KW-0560">Oxidoreductase</keyword>
<evidence type="ECO:0000256" key="15">
    <source>
        <dbReference type="SAM" id="MobiDB-lite"/>
    </source>
</evidence>
<evidence type="ECO:0000256" key="4">
    <source>
        <dbReference type="ARBA" id="ARBA00007983"/>
    </source>
</evidence>
<dbReference type="GO" id="GO:0048038">
    <property type="term" value="F:quinone binding"/>
    <property type="evidence" value="ECO:0007669"/>
    <property type="project" value="InterPro"/>
</dbReference>
<feature type="domain" description="Copper amine oxidase N3-terminal" evidence="18">
    <location>
        <begin position="134"/>
        <end position="229"/>
    </location>
</feature>
<evidence type="ECO:0000256" key="12">
    <source>
        <dbReference type="PIRSR" id="PIRSR600269-50"/>
    </source>
</evidence>
<comment type="caution">
    <text evidence="19">The sequence shown here is derived from an EMBL/GenBank/DDBJ whole genome shotgun (WGS) entry which is preliminary data.</text>
</comment>
<feature type="region of interest" description="Disordered" evidence="15">
    <location>
        <begin position="1"/>
        <end position="24"/>
    </location>
</feature>
<dbReference type="PROSITE" id="PS01165">
    <property type="entry name" value="COPPER_AMINE_OXID_2"/>
    <property type="match status" value="1"/>
</dbReference>
<dbReference type="GO" id="GO:0008131">
    <property type="term" value="F:primary methylamine oxidase activity"/>
    <property type="evidence" value="ECO:0007669"/>
    <property type="project" value="UniProtKB-EC"/>
</dbReference>
<dbReference type="InterPro" id="IPR015802">
    <property type="entry name" value="Cu_amine_oxidase_N3"/>
</dbReference>
<dbReference type="InterPro" id="IPR015798">
    <property type="entry name" value="Cu_amine_oxidase_C"/>
</dbReference>
<evidence type="ECO:0000259" key="18">
    <source>
        <dbReference type="Pfam" id="PF02728"/>
    </source>
</evidence>
<dbReference type="InterPro" id="IPR049947">
    <property type="entry name" value="Cu_Am_Ox_Cu-bd"/>
</dbReference>
<comment type="cofactor">
    <cofactor evidence="1">
        <name>Cu cation</name>
        <dbReference type="ChEBI" id="CHEBI:23378"/>
    </cofactor>
</comment>
<organism evidence="19 20">
    <name type="scientific">Armillaria luteobubalina</name>
    <dbReference type="NCBI Taxonomy" id="153913"/>
    <lineage>
        <taxon>Eukaryota</taxon>
        <taxon>Fungi</taxon>
        <taxon>Dikarya</taxon>
        <taxon>Basidiomycota</taxon>
        <taxon>Agaricomycotina</taxon>
        <taxon>Agaricomycetes</taxon>
        <taxon>Agaricomycetidae</taxon>
        <taxon>Agaricales</taxon>
        <taxon>Marasmiineae</taxon>
        <taxon>Physalacriaceae</taxon>
        <taxon>Armillaria</taxon>
    </lineage>
</organism>
<keyword evidence="20" id="KW-1185">Reference proteome</keyword>
<accession>A0AA39QFS1</accession>
<proteinExistence type="inferred from homology"/>
<keyword evidence="9 14" id="KW-0186">Copper</keyword>
<dbReference type="Pfam" id="PF02727">
    <property type="entry name" value="Cu_amine_oxidN2"/>
    <property type="match status" value="1"/>
</dbReference>
<feature type="compositionally biased region" description="Polar residues" evidence="15">
    <location>
        <begin position="1"/>
        <end position="18"/>
    </location>
</feature>
<dbReference type="GO" id="GO:0009308">
    <property type="term" value="P:amine metabolic process"/>
    <property type="evidence" value="ECO:0007669"/>
    <property type="project" value="UniProtKB-UniRule"/>
</dbReference>
<evidence type="ECO:0000256" key="14">
    <source>
        <dbReference type="RuleBase" id="RU000672"/>
    </source>
</evidence>
<feature type="active site" description="Schiff-base intermediate with substrate; via topaquinone" evidence="12">
    <location>
        <position position="469"/>
    </location>
</feature>
<evidence type="ECO:0000313" key="20">
    <source>
        <dbReference type="Proteomes" id="UP001175228"/>
    </source>
</evidence>
<dbReference type="InterPro" id="IPR036460">
    <property type="entry name" value="Cu_amine_oxidase_C_sf"/>
</dbReference>
<feature type="domain" description="Copper amine oxidase N2-terminal" evidence="17">
    <location>
        <begin position="27"/>
        <end position="76"/>
    </location>
</feature>
<dbReference type="Pfam" id="PF01179">
    <property type="entry name" value="Cu_amine_oxid"/>
    <property type="match status" value="1"/>
</dbReference>
<sequence length="751" mass="84012">MASDTVIPSTATEVQSAPHTIPTEFKHPLDPLTPDEIAAVTFTVRSHVASKTEINAIKFITCSLLPAPKKAVLAYLGIPLTPGGKPEVPIPIIRKAEVDFLDVVNGHSYNVLLALGDGTWSIQAFERLSEGVQPQISVEELVACEKVVKNDPRVQQLAKEVGVLPEQIFCDGWAIGYDVRFPHTRRVQQAFVFARYSEHENLYAHPLDFIPIIDSNTDKVIHIDFPYHYKPGENGALTVPSTKFPELSEDAFAAANRPRIPPPKKSFDFLPDLMEKNEGGYKPRDDIKPLHIVQPEGVSFKMNGHELEWQNWKMHISFTHREGIALSTITYNDNGEIRPILYRLSLAEMVVPYGAPEYPHPRKFAFDSGEYGMGTMANELSLGCDCVGQIHYLVCGSAPSVNLSSDNAHSPGSYVAHDGSAVIVKNVICIHEEDSGVLWKHTDYRPGGRGQTVRRRRLVVSMVCTLANYEYIWNYQFYQDGTIELEVRLTGILQVYVAQDGEKSKYGTLVAPNVNAQYHQHLFSVRVDPMIDGLNNTVVESDVLPIPEAETGSAENFAGNGFLSQETVLKKEAGRPYDWEKERRWKIVNSARQHYSSGKDVGYVVAMKGGITPMFARKNSWALRRAAFCNYPIWVCKDVEDEQGSRMWPAGKFVPQTRDSPVDAIDSWVKGEQNIENEDILVYLTIGTTHIPRPEDWPVMPVEHLSITLKPQSFFTMNPSMDVPGTRDQRSVAAFSQDSSNNEVQSNCHCD</sequence>
<dbReference type="AlphaFoldDB" id="A0AA39QFS1"/>
<keyword evidence="10" id="KW-0464">Manganese</keyword>
<dbReference type="InterPro" id="IPR000269">
    <property type="entry name" value="Cu_amine_oxidase"/>
</dbReference>
<comment type="subunit">
    <text evidence="5">Homodimer.</text>
</comment>
<dbReference type="GO" id="GO:0005507">
    <property type="term" value="F:copper ion binding"/>
    <property type="evidence" value="ECO:0007669"/>
    <property type="project" value="InterPro"/>
</dbReference>
<dbReference type="Gene3D" id="3.10.450.40">
    <property type="match status" value="2"/>
</dbReference>
<comment type="catalytic activity">
    <reaction evidence="11">
        <text>a primary methyl amine + O2 + H2O = an aldehyde + H2O2 + NH4(+)</text>
        <dbReference type="Rhea" id="RHEA:16153"/>
        <dbReference type="ChEBI" id="CHEBI:15377"/>
        <dbReference type="ChEBI" id="CHEBI:15379"/>
        <dbReference type="ChEBI" id="CHEBI:16240"/>
        <dbReference type="ChEBI" id="CHEBI:17478"/>
        <dbReference type="ChEBI" id="CHEBI:28938"/>
        <dbReference type="ChEBI" id="CHEBI:228804"/>
        <dbReference type="EC" id="1.4.3.21"/>
    </reaction>
</comment>
<comment type="cofactor">
    <cofactor evidence="2">
        <name>Mn(2+)</name>
        <dbReference type="ChEBI" id="CHEBI:29035"/>
    </cofactor>
</comment>
<feature type="region of interest" description="Disordered" evidence="15">
    <location>
        <begin position="720"/>
        <end position="751"/>
    </location>
</feature>
<evidence type="ECO:0000256" key="6">
    <source>
        <dbReference type="ARBA" id="ARBA00022723"/>
    </source>
</evidence>
<reference evidence="19" key="1">
    <citation type="submission" date="2023-06" db="EMBL/GenBank/DDBJ databases">
        <authorList>
            <consortium name="Lawrence Berkeley National Laboratory"/>
            <person name="Ahrendt S."/>
            <person name="Sahu N."/>
            <person name="Indic B."/>
            <person name="Wong-Bajracharya J."/>
            <person name="Merenyi Z."/>
            <person name="Ke H.-M."/>
            <person name="Monk M."/>
            <person name="Kocsube S."/>
            <person name="Drula E."/>
            <person name="Lipzen A."/>
            <person name="Balint B."/>
            <person name="Henrissat B."/>
            <person name="Andreopoulos B."/>
            <person name="Martin F.M."/>
            <person name="Harder C.B."/>
            <person name="Rigling D."/>
            <person name="Ford K.L."/>
            <person name="Foster G.D."/>
            <person name="Pangilinan J."/>
            <person name="Papanicolaou A."/>
            <person name="Barry K."/>
            <person name="LaButti K."/>
            <person name="Viragh M."/>
            <person name="Koriabine M."/>
            <person name="Yan M."/>
            <person name="Riley R."/>
            <person name="Champramary S."/>
            <person name="Plett K.L."/>
            <person name="Tsai I.J."/>
            <person name="Slot J."/>
            <person name="Sipos G."/>
            <person name="Plett J."/>
            <person name="Nagy L.G."/>
            <person name="Grigoriev I.V."/>
        </authorList>
    </citation>
    <scope>NUCLEOTIDE SEQUENCE</scope>
    <source>
        <strain evidence="19">HWK02</strain>
    </source>
</reference>
<keyword evidence="7 12" id="KW-0801">TPQ</keyword>
<gene>
    <name evidence="19" type="ORF">EDD18DRAFT_1434734</name>
</gene>
<comment type="cofactor">
    <cofactor evidence="3">
        <name>Zn(2+)</name>
        <dbReference type="ChEBI" id="CHEBI:29105"/>
    </cofactor>
</comment>
<keyword evidence="6 14" id="KW-0479">Metal-binding</keyword>
<dbReference type="PANTHER" id="PTHR10638">
    <property type="entry name" value="COPPER AMINE OXIDASE"/>
    <property type="match status" value="1"/>
</dbReference>
<comment type="similarity">
    <text evidence="4 14">Belongs to the copper/topaquinone oxidase family.</text>
</comment>
<evidence type="ECO:0000259" key="17">
    <source>
        <dbReference type="Pfam" id="PF02727"/>
    </source>
</evidence>
<evidence type="ECO:0000256" key="3">
    <source>
        <dbReference type="ARBA" id="ARBA00001947"/>
    </source>
</evidence>
<dbReference type="Pfam" id="PF02728">
    <property type="entry name" value="Cu_amine_oxidN3"/>
    <property type="match status" value="1"/>
</dbReference>
<name>A0AA39QFS1_9AGAR</name>
<evidence type="ECO:0000256" key="11">
    <source>
        <dbReference type="ARBA" id="ARBA00048032"/>
    </source>
</evidence>
<feature type="modified residue" description="2',4',5'-topaquinone" evidence="13">
    <location>
        <position position="469"/>
    </location>
</feature>
<evidence type="ECO:0000256" key="9">
    <source>
        <dbReference type="ARBA" id="ARBA00023008"/>
    </source>
</evidence>
<dbReference type="Gene3D" id="2.70.98.20">
    <property type="entry name" value="Copper amine oxidase, catalytic domain"/>
    <property type="match status" value="1"/>
</dbReference>
<dbReference type="Proteomes" id="UP001175228">
    <property type="component" value="Unassembled WGS sequence"/>
</dbReference>
<evidence type="ECO:0000256" key="2">
    <source>
        <dbReference type="ARBA" id="ARBA00001936"/>
    </source>
</evidence>
<dbReference type="SUPFAM" id="SSF49998">
    <property type="entry name" value="Amine oxidase catalytic domain"/>
    <property type="match status" value="1"/>
</dbReference>
<evidence type="ECO:0000256" key="8">
    <source>
        <dbReference type="ARBA" id="ARBA00023002"/>
    </source>
</evidence>
<evidence type="ECO:0000256" key="13">
    <source>
        <dbReference type="PIRSR" id="PIRSR600269-51"/>
    </source>
</evidence>
<feature type="compositionally biased region" description="Polar residues" evidence="15">
    <location>
        <begin position="734"/>
        <end position="751"/>
    </location>
</feature>
<evidence type="ECO:0000259" key="16">
    <source>
        <dbReference type="Pfam" id="PF01179"/>
    </source>
</evidence>
<evidence type="ECO:0000256" key="5">
    <source>
        <dbReference type="ARBA" id="ARBA00011738"/>
    </source>
</evidence>
<dbReference type="EMBL" id="JAUEPU010000007">
    <property type="protein sequence ID" value="KAK0500768.1"/>
    <property type="molecule type" value="Genomic_DNA"/>
</dbReference>
<dbReference type="InterPro" id="IPR049948">
    <property type="entry name" value="Cu_Am_ox_TPQ-bd"/>
</dbReference>
<evidence type="ECO:0000256" key="7">
    <source>
        <dbReference type="ARBA" id="ARBA00022772"/>
    </source>
</evidence>
<feature type="active site" description="Proton acceptor" evidence="12">
    <location>
        <position position="367"/>
    </location>
</feature>
<evidence type="ECO:0000256" key="10">
    <source>
        <dbReference type="ARBA" id="ARBA00023211"/>
    </source>
</evidence>
<dbReference type="InterPro" id="IPR015800">
    <property type="entry name" value="Cu_amine_oxidase_N2"/>
</dbReference>
<dbReference type="SUPFAM" id="SSF54416">
    <property type="entry name" value="Amine oxidase N-terminal region"/>
    <property type="match status" value="2"/>
</dbReference>
<dbReference type="InterPro" id="IPR016182">
    <property type="entry name" value="Cu_amine_oxidase_N-reg"/>
</dbReference>
<comment type="cofactor">
    <cofactor evidence="14">
        <name>Cu cation</name>
        <dbReference type="ChEBI" id="CHEBI:23378"/>
    </cofactor>
    <text evidence="14">Contains 1 topaquinone per subunit.</text>
</comment>
<evidence type="ECO:0000256" key="1">
    <source>
        <dbReference type="ARBA" id="ARBA00001935"/>
    </source>
</evidence>
<feature type="domain" description="Copper amine oxidase catalytic" evidence="16">
    <location>
        <begin position="290"/>
        <end position="721"/>
    </location>
</feature>
<comment type="PTM">
    <text evidence="13 14">Topaquinone (TPQ) is generated by copper-dependent autoxidation of a specific tyrosyl residue.</text>
</comment>
<dbReference type="PANTHER" id="PTHR10638:SF86">
    <property type="entry name" value="COPPER AMINE OXIDASE 1-RELATED"/>
    <property type="match status" value="1"/>
</dbReference>
<protein>
    <recommendedName>
        <fullName evidence="14">Amine oxidase</fullName>
        <ecNumber evidence="14">1.4.3.-</ecNumber>
    </recommendedName>
</protein>
<dbReference type="EC" id="1.4.3.-" evidence="14"/>
<dbReference type="PROSITE" id="PS01164">
    <property type="entry name" value="COPPER_AMINE_OXID_1"/>
    <property type="match status" value="1"/>
</dbReference>
<evidence type="ECO:0000313" key="19">
    <source>
        <dbReference type="EMBL" id="KAK0500768.1"/>
    </source>
</evidence>